<proteinExistence type="predicted"/>
<sequence length="641" mass="68174">MAFTRPKLMQPSRSRFAVLAGAVGLVALGVGLGAVVAEDGLALRGTAEQVEPAATQPAAEPAKPAEAEPENPAPLAEIEKAPLRPAQPTEPLDQNPTGQILPQGRRAEPDPVPAPAPTPPYQPISPGAVPDQPDAGADDSNAPSRNPGQNNDSLFSEPEVLGQPANPATARTPSTRQSRTQTANNRLVPATAEEAPAEPEEAEAIGPAIVSERAQAARASGENEAADEANPLNANRLNAELVRRRALRIPALESAAPLPLVDDDPFAPTGLRAGSFILRPSIEQGIGASTNASASADGSSGSYSETVLRLNALSDWSRHSLAVDAYGTIRRTLSGDEVDEGNGGLDALLLLDINHDWQARFALNYLAQPEAASSPVPLPADAEDRPVNHTINGEAGIERRLGPLRLALTGVLERDIYGDVTLANGDTLSQEARNSTLAALRFRTGYEVSPALQPFVEAEIGRRFYDEEEDESGTERSANRLGLRTGVALDLREKLQGEIAVGYLRESFDDSGLDPIQGVSLDGTLAWSPLRGTNVALRAATTIESTTAVNESGSLVHDLRLDVERTLRANLTARASLGLSWRDYVGSDGHDLTWSAELETTYWFNRDFGLTGRLRHEQLSSSFEGRDYDATSVFGGVTVRR</sequence>
<dbReference type="InterPro" id="IPR018759">
    <property type="entry name" value="BBP2_2"/>
</dbReference>
<feature type="compositionally biased region" description="Low complexity" evidence="1">
    <location>
        <begin position="168"/>
        <end position="194"/>
    </location>
</feature>
<gene>
    <name evidence="2" type="ORF">NGM99_03285</name>
</gene>
<feature type="compositionally biased region" description="Polar residues" evidence="1">
    <location>
        <begin position="141"/>
        <end position="154"/>
    </location>
</feature>
<protein>
    <submittedName>
        <fullName evidence="2">Outer membrane beta-barrel protein</fullName>
    </submittedName>
</protein>
<comment type="caution">
    <text evidence="2">The sequence shown here is derived from an EMBL/GenBank/DDBJ whole genome shotgun (WGS) entry which is preliminary data.</text>
</comment>
<organism evidence="2 3">
    <name type="scientific">Mesorhizobium liriopis</name>
    <dbReference type="NCBI Taxonomy" id="2953882"/>
    <lineage>
        <taxon>Bacteria</taxon>
        <taxon>Pseudomonadati</taxon>
        <taxon>Pseudomonadota</taxon>
        <taxon>Alphaproteobacteria</taxon>
        <taxon>Hyphomicrobiales</taxon>
        <taxon>Phyllobacteriaceae</taxon>
        <taxon>Mesorhizobium</taxon>
    </lineage>
</organism>
<feature type="compositionally biased region" description="Pro residues" evidence="1">
    <location>
        <begin position="110"/>
        <end position="123"/>
    </location>
</feature>
<evidence type="ECO:0000313" key="2">
    <source>
        <dbReference type="EMBL" id="MCO6048809.1"/>
    </source>
</evidence>
<name>A0ABT1C1V9_9HYPH</name>
<reference evidence="2 3" key="1">
    <citation type="submission" date="2022-06" db="EMBL/GenBank/DDBJ databases">
        <title>Mesorhizobium sp. strain RP14 Genome sequencing and assembly.</title>
        <authorList>
            <person name="Kim I."/>
        </authorList>
    </citation>
    <scope>NUCLEOTIDE SEQUENCE [LARGE SCALE GENOMIC DNA]</scope>
    <source>
        <strain evidence="3">RP14(2022)</strain>
    </source>
</reference>
<feature type="region of interest" description="Disordered" evidence="1">
    <location>
        <begin position="47"/>
        <end position="202"/>
    </location>
</feature>
<keyword evidence="3" id="KW-1185">Reference proteome</keyword>
<feature type="compositionally biased region" description="Low complexity" evidence="1">
    <location>
        <begin position="47"/>
        <end position="64"/>
    </location>
</feature>
<evidence type="ECO:0000256" key="1">
    <source>
        <dbReference type="SAM" id="MobiDB-lite"/>
    </source>
</evidence>
<evidence type="ECO:0000313" key="3">
    <source>
        <dbReference type="Proteomes" id="UP001205906"/>
    </source>
</evidence>
<accession>A0ABT1C1V9</accession>
<dbReference type="EMBL" id="JAMXQS010000002">
    <property type="protein sequence ID" value="MCO6048809.1"/>
    <property type="molecule type" value="Genomic_DNA"/>
</dbReference>
<dbReference type="Proteomes" id="UP001205906">
    <property type="component" value="Unassembled WGS sequence"/>
</dbReference>
<dbReference type="Pfam" id="PF10082">
    <property type="entry name" value="BBP2_2"/>
    <property type="match status" value="1"/>
</dbReference>
<dbReference type="RefSeq" id="WP_252815972.1">
    <property type="nucleotide sequence ID" value="NZ_JAMXQS010000002.1"/>
</dbReference>